<dbReference type="Proteomes" id="UP000030103">
    <property type="component" value="Unassembled WGS sequence"/>
</dbReference>
<accession>A0A0A2EFN0</accession>
<dbReference type="AlphaFoldDB" id="A0A0A2EFN0"/>
<protein>
    <recommendedName>
        <fullName evidence="3">Guanylate cyclase domain-containing protein</fullName>
    </recommendedName>
</protein>
<dbReference type="STRING" id="28115.HQ47_01070"/>
<evidence type="ECO:0008006" key="3">
    <source>
        <dbReference type="Google" id="ProtNLM"/>
    </source>
</evidence>
<evidence type="ECO:0000313" key="1">
    <source>
        <dbReference type="EMBL" id="KGN76407.1"/>
    </source>
</evidence>
<keyword evidence="2" id="KW-1185">Reference proteome</keyword>
<name>A0A0A2EFN0_9PORP</name>
<sequence>MNNKYLLYIDILGFSDMVKNDYGKITKLFDYINNLNVHRHGAFQTIVFSDTILIFNKETSISTHDHEYFVMFACEFVQDLMCRSVDLEIQFRAILTYGEFFYERLSNIEAYHGKALVNSYQKEKDINGIGLFIDKNILKYNTIFKTTPFDKDLHFVFLTQSMETLYKSDYTIPLSRFNIEDELICYNIEWESKILKTIKKNIDIQTDSKIRGKYLQTYHLYKQRYQKIINIFEENDFDYKVLSPDADWGNAIKGKE</sequence>
<organism evidence="1 2">
    <name type="scientific">Porphyromonas macacae</name>
    <dbReference type="NCBI Taxonomy" id="28115"/>
    <lineage>
        <taxon>Bacteria</taxon>
        <taxon>Pseudomonadati</taxon>
        <taxon>Bacteroidota</taxon>
        <taxon>Bacteroidia</taxon>
        <taxon>Bacteroidales</taxon>
        <taxon>Porphyromonadaceae</taxon>
        <taxon>Porphyromonas</taxon>
    </lineage>
</organism>
<comment type="caution">
    <text evidence="1">The sequence shown here is derived from an EMBL/GenBank/DDBJ whole genome shotgun (WGS) entry which is preliminary data.</text>
</comment>
<gene>
    <name evidence="1" type="ORF">HQ47_01070</name>
</gene>
<dbReference type="EMBL" id="JRFA01000002">
    <property type="protein sequence ID" value="KGN76407.1"/>
    <property type="molecule type" value="Genomic_DNA"/>
</dbReference>
<reference evidence="1 2" key="1">
    <citation type="submission" date="2014-09" db="EMBL/GenBank/DDBJ databases">
        <title>Draft Genome Sequence of Porphyromonas macacae COT-192_OH2859.</title>
        <authorList>
            <person name="Wallis C."/>
            <person name="Deusch O."/>
            <person name="O'Flynn C."/>
            <person name="Davis I."/>
            <person name="Horsfall A."/>
            <person name="Kirkwood N."/>
            <person name="Harris S."/>
            <person name="Eisen J.A."/>
            <person name="Coil D.A."/>
            <person name="Darling A.E."/>
            <person name="Jospin G."/>
            <person name="Alexiev A."/>
        </authorList>
    </citation>
    <scope>NUCLEOTIDE SEQUENCE [LARGE SCALE GENOMIC DNA]</scope>
    <source>
        <strain evidence="2">COT-192 OH2859</strain>
    </source>
</reference>
<proteinExistence type="predicted"/>
<evidence type="ECO:0000313" key="2">
    <source>
        <dbReference type="Proteomes" id="UP000030103"/>
    </source>
</evidence>